<dbReference type="EMBL" id="OY882867">
    <property type="protein sequence ID" value="CAK6434121.1"/>
    <property type="molecule type" value="Genomic_DNA"/>
</dbReference>
<organism evidence="2 3">
    <name type="scientific">Pipistrellus nathusii</name>
    <name type="common">Nathusius' pipistrelle</name>
    <dbReference type="NCBI Taxonomy" id="59473"/>
    <lineage>
        <taxon>Eukaryota</taxon>
        <taxon>Metazoa</taxon>
        <taxon>Chordata</taxon>
        <taxon>Craniata</taxon>
        <taxon>Vertebrata</taxon>
        <taxon>Euteleostomi</taxon>
        <taxon>Mammalia</taxon>
        <taxon>Eutheria</taxon>
        <taxon>Laurasiatheria</taxon>
        <taxon>Chiroptera</taxon>
        <taxon>Yangochiroptera</taxon>
        <taxon>Vespertilionidae</taxon>
        <taxon>Pipistrellus</taxon>
    </lineage>
</organism>
<name>A0ABN9Z6Z5_PIPNA</name>
<keyword evidence="3" id="KW-1185">Reference proteome</keyword>
<dbReference type="Proteomes" id="UP001314169">
    <property type="component" value="Chromosome 10"/>
</dbReference>
<protein>
    <submittedName>
        <fullName evidence="2">Uncharacterized protein</fullName>
    </submittedName>
</protein>
<proteinExistence type="predicted"/>
<evidence type="ECO:0000313" key="2">
    <source>
        <dbReference type="EMBL" id="CAK6434121.1"/>
    </source>
</evidence>
<accession>A0ABN9Z6Z5</accession>
<reference evidence="2" key="1">
    <citation type="submission" date="2023-12" db="EMBL/GenBank/DDBJ databases">
        <authorList>
            <person name="Brown T."/>
        </authorList>
    </citation>
    <scope>NUCLEOTIDE SEQUENCE</scope>
</reference>
<sequence>MSPSASLAPVTECPLPPASTLSPGPTTCSVPLHSHSPLSASQTPEPFLLLDDLSPQPLALNLFPFTSP</sequence>
<evidence type="ECO:0000313" key="3">
    <source>
        <dbReference type="Proteomes" id="UP001314169"/>
    </source>
</evidence>
<gene>
    <name evidence="2" type="ORF">MPIPNATIZW_LOCUS2427</name>
</gene>
<feature type="compositionally biased region" description="Polar residues" evidence="1">
    <location>
        <begin position="19"/>
        <end position="29"/>
    </location>
</feature>
<evidence type="ECO:0000256" key="1">
    <source>
        <dbReference type="SAM" id="MobiDB-lite"/>
    </source>
</evidence>
<feature type="region of interest" description="Disordered" evidence="1">
    <location>
        <begin position="1"/>
        <end position="43"/>
    </location>
</feature>